<accession>A0A2S3WLG0</accession>
<reference evidence="1 2" key="1">
    <citation type="submission" date="2016-08" db="EMBL/GenBank/DDBJ databases">
        <authorList>
            <person name="Seilhamer J.J."/>
        </authorList>
    </citation>
    <scope>NUCLEOTIDE SEQUENCE [LARGE SCALE GENOMIC DNA]</scope>
    <source>
        <strain evidence="1 2">KH-18-2</strain>
    </source>
</reference>
<gene>
    <name evidence="1" type="ORF">BGP82_12810</name>
</gene>
<evidence type="ECO:0000313" key="1">
    <source>
        <dbReference type="EMBL" id="POG02223.1"/>
    </source>
</evidence>
<sequence>MDEISIERNGVTYTAEFEVFGDTLAVFLPNGECRSTVLRGLSPEAAARPHLVSYVNGIAPTAADEER</sequence>
<comment type="caution">
    <text evidence="1">The sequence shown here is derived from an EMBL/GenBank/DDBJ whole genome shotgun (WGS) entry which is preliminary data.</text>
</comment>
<name>A0A2S3WLG0_PSEPU</name>
<protein>
    <submittedName>
        <fullName evidence="1">Uncharacterized protein</fullName>
    </submittedName>
</protein>
<dbReference type="AlphaFoldDB" id="A0A2S3WLG0"/>
<dbReference type="EMBL" id="MING01000083">
    <property type="protein sequence ID" value="POG02223.1"/>
    <property type="molecule type" value="Genomic_DNA"/>
</dbReference>
<evidence type="ECO:0000313" key="2">
    <source>
        <dbReference type="Proteomes" id="UP000237378"/>
    </source>
</evidence>
<reference evidence="1 2" key="2">
    <citation type="submission" date="2018-03" db="EMBL/GenBank/DDBJ databases">
        <title>Draft genome of Pseudomonas putida strain KH-18-2.</title>
        <authorList>
            <person name="Yoshizawa S."/>
            <person name="Khan N.H."/>
            <person name="Nishimura M."/>
            <person name="Chiura H.X."/>
            <person name="Ogura Y."/>
            <person name="Hayashi T."/>
            <person name="Kogure K."/>
        </authorList>
    </citation>
    <scope>NUCLEOTIDE SEQUENCE [LARGE SCALE GENOMIC DNA]</scope>
    <source>
        <strain evidence="1 2">KH-18-2</strain>
    </source>
</reference>
<organism evidence="1 2">
    <name type="scientific">Pseudomonas putida</name>
    <name type="common">Arthrobacter siderocapsulatus</name>
    <dbReference type="NCBI Taxonomy" id="303"/>
    <lineage>
        <taxon>Bacteria</taxon>
        <taxon>Pseudomonadati</taxon>
        <taxon>Pseudomonadota</taxon>
        <taxon>Gammaproteobacteria</taxon>
        <taxon>Pseudomonadales</taxon>
        <taxon>Pseudomonadaceae</taxon>
        <taxon>Pseudomonas</taxon>
    </lineage>
</organism>
<dbReference type="RefSeq" id="WP_103469690.1">
    <property type="nucleotide sequence ID" value="NZ_MING01000083.1"/>
</dbReference>
<dbReference type="Proteomes" id="UP000237378">
    <property type="component" value="Unassembled WGS sequence"/>
</dbReference>
<proteinExistence type="predicted"/>